<organism evidence="2 3">
    <name type="scientific">Aspergillus keveii</name>
    <dbReference type="NCBI Taxonomy" id="714993"/>
    <lineage>
        <taxon>Eukaryota</taxon>
        <taxon>Fungi</taxon>
        <taxon>Dikarya</taxon>
        <taxon>Ascomycota</taxon>
        <taxon>Pezizomycotina</taxon>
        <taxon>Eurotiomycetes</taxon>
        <taxon>Eurotiomycetidae</taxon>
        <taxon>Eurotiales</taxon>
        <taxon>Aspergillaceae</taxon>
        <taxon>Aspergillus</taxon>
        <taxon>Aspergillus subgen. Nidulantes</taxon>
    </lineage>
</organism>
<comment type="caution">
    <text evidence="2">The sequence shown here is derived from an EMBL/GenBank/DDBJ whole genome shotgun (WGS) entry which is preliminary data.</text>
</comment>
<evidence type="ECO:0000259" key="1">
    <source>
        <dbReference type="Pfam" id="PF01636"/>
    </source>
</evidence>
<dbReference type="InterPro" id="IPR051678">
    <property type="entry name" value="AGP_Transferase"/>
</dbReference>
<dbReference type="PANTHER" id="PTHR21310:SF15">
    <property type="entry name" value="AMINOGLYCOSIDE PHOSPHOTRANSFERASE DOMAIN-CONTAINING PROTEIN"/>
    <property type="match status" value="1"/>
</dbReference>
<sequence>MECDESSRMCPGPAPPPTSILVESILETISSADLTPIEHRLLEEFITEAENSEHAAGYVSQKVKDNQDCGIEDVLREIKSDWKELVRKFTVCRDTVPNHLQHLVGLRDSLLRMLTVMDPVSGNGRLYSIRDASFTTTKISQLRDKLTASGIAQKMKNIWLLSPSIHSAFRNGHVQVKRAVDYTAWATQPEELTGLFMSNGYPVVSGHHFILMAFCPATRHLPSVDLLDTHYKVASALHLFSIEDYVAESWPRDSLITLCRPIQKFLRRCWYLVPRDIRILSYRTLWHVGGWLYPLGENVNLNVRRLPFGLYMKGCVRTQQNEAMALLLVEKHATIPAQLYIDDYREGEDTVLISTRIPGQTLKDIFHRLSFAERQQLSQDLKEAIKQIRRIPHRRPFRVCDTLGLPLVDQRVGTCRPFRTLADFTKHIMPENVEEAEDPESMYEAAEVFARQHRTFFTHADLCSTNIIMSQGRLVGIVDWDYAGYYPEYWEFAKGVNAMARDDVRRRNAAGLEKIIRDAFDNDYADELRADAILQLSVPHTPFGLDVVDMEE</sequence>
<accession>A0ABR4GL85</accession>
<dbReference type="CDD" id="cd05120">
    <property type="entry name" value="APH_ChoK_like"/>
    <property type="match status" value="1"/>
</dbReference>
<protein>
    <submittedName>
        <fullName evidence="2">Kinase-like domain-containing protein</fullName>
    </submittedName>
</protein>
<evidence type="ECO:0000313" key="3">
    <source>
        <dbReference type="Proteomes" id="UP001610563"/>
    </source>
</evidence>
<dbReference type="EMBL" id="JBFTWV010000006">
    <property type="protein sequence ID" value="KAL2799712.1"/>
    <property type="molecule type" value="Genomic_DNA"/>
</dbReference>
<proteinExistence type="predicted"/>
<dbReference type="Gene3D" id="3.90.1200.10">
    <property type="match status" value="1"/>
</dbReference>
<keyword evidence="3" id="KW-1185">Reference proteome</keyword>
<dbReference type="InterPro" id="IPR002575">
    <property type="entry name" value="Aminoglycoside_PTrfase"/>
</dbReference>
<reference evidence="2 3" key="1">
    <citation type="submission" date="2024-07" db="EMBL/GenBank/DDBJ databases">
        <title>Section-level genome sequencing and comparative genomics of Aspergillus sections Usti and Cavernicolus.</title>
        <authorList>
            <consortium name="Lawrence Berkeley National Laboratory"/>
            <person name="Nybo J.L."/>
            <person name="Vesth T.C."/>
            <person name="Theobald S."/>
            <person name="Frisvad J.C."/>
            <person name="Larsen T.O."/>
            <person name="Kjaerboelling I."/>
            <person name="Rothschild-Mancinelli K."/>
            <person name="Lyhne E.K."/>
            <person name="Kogle M.E."/>
            <person name="Barry K."/>
            <person name="Clum A."/>
            <person name="Na H."/>
            <person name="Ledsgaard L."/>
            <person name="Lin J."/>
            <person name="Lipzen A."/>
            <person name="Kuo A."/>
            <person name="Riley R."/>
            <person name="Mondo S."/>
            <person name="Labutti K."/>
            <person name="Haridas S."/>
            <person name="Pangalinan J."/>
            <person name="Salamov A.A."/>
            <person name="Simmons B.A."/>
            <person name="Magnuson J.K."/>
            <person name="Chen J."/>
            <person name="Drula E."/>
            <person name="Henrissat B."/>
            <person name="Wiebenga A."/>
            <person name="Lubbers R.J."/>
            <person name="Gomes A.C."/>
            <person name="Makela M.R."/>
            <person name="Stajich J."/>
            <person name="Grigoriev I.V."/>
            <person name="Mortensen U.H."/>
            <person name="De Vries R.P."/>
            <person name="Baker S.E."/>
            <person name="Andersen M.R."/>
        </authorList>
    </citation>
    <scope>NUCLEOTIDE SEQUENCE [LARGE SCALE GENOMIC DNA]</scope>
    <source>
        <strain evidence="2 3">CBS 209.92</strain>
    </source>
</reference>
<dbReference type="Proteomes" id="UP001610563">
    <property type="component" value="Unassembled WGS sequence"/>
</dbReference>
<dbReference type="SUPFAM" id="SSF56112">
    <property type="entry name" value="Protein kinase-like (PK-like)"/>
    <property type="match status" value="1"/>
</dbReference>
<dbReference type="PANTHER" id="PTHR21310">
    <property type="entry name" value="AMINOGLYCOSIDE PHOSPHOTRANSFERASE-RELATED-RELATED"/>
    <property type="match status" value="1"/>
</dbReference>
<feature type="domain" description="Aminoglycoside phosphotransferase" evidence="1">
    <location>
        <begin position="321"/>
        <end position="504"/>
    </location>
</feature>
<name>A0ABR4GL85_9EURO</name>
<dbReference type="InterPro" id="IPR011009">
    <property type="entry name" value="Kinase-like_dom_sf"/>
</dbReference>
<gene>
    <name evidence="2" type="ORF">BJX66DRAFT_351830</name>
</gene>
<evidence type="ECO:0000313" key="2">
    <source>
        <dbReference type="EMBL" id="KAL2799712.1"/>
    </source>
</evidence>
<dbReference type="Pfam" id="PF01636">
    <property type="entry name" value="APH"/>
    <property type="match status" value="1"/>
</dbReference>